<dbReference type="EMBL" id="OMOQ01000001">
    <property type="protein sequence ID" value="SPH18050.1"/>
    <property type="molecule type" value="Genomic_DNA"/>
</dbReference>
<reference evidence="2 3" key="1">
    <citation type="submission" date="2018-03" db="EMBL/GenBank/DDBJ databases">
        <authorList>
            <person name="Keele B.F."/>
        </authorList>
    </citation>
    <scope>NUCLEOTIDE SEQUENCE [LARGE SCALE GENOMIC DNA]</scope>
    <source>
        <strain evidence="2 3">CECT 8626</strain>
    </source>
</reference>
<feature type="domain" description="Thioredoxin-like fold" evidence="1">
    <location>
        <begin position="54"/>
        <end position="157"/>
    </location>
</feature>
<gene>
    <name evidence="2" type="ORF">DEA8626_01580</name>
</gene>
<dbReference type="CDD" id="cd02951">
    <property type="entry name" value="SoxW"/>
    <property type="match status" value="1"/>
</dbReference>
<protein>
    <recommendedName>
        <fullName evidence="1">Thioredoxin-like fold domain-containing protein</fullName>
    </recommendedName>
</protein>
<sequence>MKRRDFFAFGAAAAAAGMISSRARAETIVGDDGLHKQPFFLDSFLELGADLEDAAAEGKGLIALFEQRGCPYCRELHQVNFARTEITDFIQAHFLVVQLDLWGARAVLDFDGEEMEERQLAQKWFVNFTPTQVLFPAENAGASDLRQAEAFRLPGYFKPFHHLSGLEYVATGAYRDQPFQRYLQDKFAELEAQGIDPDVW</sequence>
<dbReference type="InterPro" id="IPR036249">
    <property type="entry name" value="Thioredoxin-like_sf"/>
</dbReference>
<dbReference type="Gene3D" id="3.40.30.10">
    <property type="entry name" value="Glutaredoxin"/>
    <property type="match status" value="1"/>
</dbReference>
<evidence type="ECO:0000313" key="3">
    <source>
        <dbReference type="Proteomes" id="UP000244924"/>
    </source>
</evidence>
<accession>A0A2R8B6A6</accession>
<organism evidence="2 3">
    <name type="scientific">Albidovulum aquaemixtae</name>
    <dbReference type="NCBI Taxonomy" id="1542388"/>
    <lineage>
        <taxon>Bacteria</taxon>
        <taxon>Pseudomonadati</taxon>
        <taxon>Pseudomonadota</taxon>
        <taxon>Alphaproteobacteria</taxon>
        <taxon>Rhodobacterales</taxon>
        <taxon>Paracoccaceae</taxon>
        <taxon>Albidovulum</taxon>
    </lineage>
</organism>
<evidence type="ECO:0000313" key="2">
    <source>
        <dbReference type="EMBL" id="SPH18050.1"/>
    </source>
</evidence>
<dbReference type="Pfam" id="PF13098">
    <property type="entry name" value="Thioredoxin_2"/>
    <property type="match status" value="1"/>
</dbReference>
<dbReference type="SUPFAM" id="SSF52833">
    <property type="entry name" value="Thioredoxin-like"/>
    <property type="match status" value="1"/>
</dbReference>
<dbReference type="InterPro" id="IPR041737">
    <property type="entry name" value="SoxW"/>
</dbReference>
<proteinExistence type="predicted"/>
<evidence type="ECO:0000259" key="1">
    <source>
        <dbReference type="Pfam" id="PF13098"/>
    </source>
</evidence>
<name>A0A2R8B6A6_9RHOB</name>
<dbReference type="InterPro" id="IPR012336">
    <property type="entry name" value="Thioredoxin-like_fold"/>
</dbReference>
<dbReference type="Proteomes" id="UP000244924">
    <property type="component" value="Unassembled WGS sequence"/>
</dbReference>
<dbReference type="AlphaFoldDB" id="A0A2R8B6A6"/>
<keyword evidence="3" id="KW-1185">Reference proteome</keyword>